<feature type="coiled-coil region" evidence="1">
    <location>
        <begin position="17"/>
        <end position="44"/>
    </location>
</feature>
<evidence type="ECO:0000259" key="2">
    <source>
        <dbReference type="Pfam" id="PF06877"/>
    </source>
</evidence>
<dbReference type="EMBL" id="JAUSUR010000001">
    <property type="protein sequence ID" value="MDQ0360032.1"/>
    <property type="molecule type" value="Genomic_DNA"/>
</dbReference>
<evidence type="ECO:0000256" key="1">
    <source>
        <dbReference type="SAM" id="Coils"/>
    </source>
</evidence>
<dbReference type="InterPro" id="IPR036701">
    <property type="entry name" value="RraB-like_sf"/>
</dbReference>
<dbReference type="Proteomes" id="UP001230220">
    <property type="component" value="Unassembled WGS sequence"/>
</dbReference>
<gene>
    <name evidence="3" type="ORF">J2S15_000763</name>
</gene>
<dbReference type="SUPFAM" id="SSF89946">
    <property type="entry name" value="Hypothetical protein VC0424"/>
    <property type="match status" value="1"/>
</dbReference>
<feature type="domain" description="Regulator of ribonuclease activity B" evidence="2">
    <location>
        <begin position="92"/>
        <end position="170"/>
    </location>
</feature>
<reference evidence="3 4" key="1">
    <citation type="submission" date="2023-07" db="EMBL/GenBank/DDBJ databases">
        <title>Genomic Encyclopedia of Type Strains, Phase IV (KMG-IV): sequencing the most valuable type-strain genomes for metagenomic binning, comparative biology and taxonomic classification.</title>
        <authorList>
            <person name="Goeker M."/>
        </authorList>
    </citation>
    <scope>NUCLEOTIDE SEQUENCE [LARGE SCALE GENOMIC DNA]</scope>
    <source>
        <strain evidence="3 4">DSM 16784</strain>
    </source>
</reference>
<sequence>MKKALGILAVVGAAAAVVAYKMKKDEEKKEIKELDDSKERILRTVEEQGFEPINYDKKPEPFSAKTFPHLNEQDIIALTNNSEEQFKAIGEVDANEEKPIQHSVQFEKEIDLEEFKNIVIGEGYVVTNGEAENELLVLHISKMDQDDISAKVFYLADLAKAHNGVYNGWVCKK</sequence>
<accession>A0ABU0DZG6</accession>
<evidence type="ECO:0000313" key="3">
    <source>
        <dbReference type="EMBL" id="MDQ0360032.1"/>
    </source>
</evidence>
<comment type="caution">
    <text evidence="3">The sequence shown here is derived from an EMBL/GenBank/DDBJ whole genome shotgun (WGS) entry which is preliminary data.</text>
</comment>
<keyword evidence="4" id="KW-1185">Reference proteome</keyword>
<evidence type="ECO:0000313" key="4">
    <source>
        <dbReference type="Proteomes" id="UP001230220"/>
    </source>
</evidence>
<organism evidence="3 4">
    <name type="scientific">Breznakia pachnodae</name>
    <dbReference type="NCBI Taxonomy" id="265178"/>
    <lineage>
        <taxon>Bacteria</taxon>
        <taxon>Bacillati</taxon>
        <taxon>Bacillota</taxon>
        <taxon>Erysipelotrichia</taxon>
        <taxon>Erysipelotrichales</taxon>
        <taxon>Erysipelotrichaceae</taxon>
        <taxon>Breznakia</taxon>
    </lineage>
</organism>
<dbReference type="RefSeq" id="WP_307405617.1">
    <property type="nucleotide sequence ID" value="NZ_JAUSUR010000001.1"/>
</dbReference>
<dbReference type="Gene3D" id="3.30.70.970">
    <property type="entry name" value="RraB-like"/>
    <property type="match status" value="1"/>
</dbReference>
<keyword evidence="1" id="KW-0175">Coiled coil</keyword>
<dbReference type="Pfam" id="PF06877">
    <property type="entry name" value="RraB"/>
    <property type="match status" value="1"/>
</dbReference>
<protein>
    <recommendedName>
        <fullName evidence="2">Regulator of ribonuclease activity B domain-containing protein</fullName>
    </recommendedName>
</protein>
<dbReference type="InterPro" id="IPR009671">
    <property type="entry name" value="RraB_dom"/>
</dbReference>
<proteinExistence type="predicted"/>
<name>A0ABU0DZG6_9FIRM</name>